<dbReference type="Proteomes" id="UP001172159">
    <property type="component" value="Unassembled WGS sequence"/>
</dbReference>
<dbReference type="AlphaFoldDB" id="A0AA40BMW8"/>
<sequence>MRVFWPSDEWKELVWYCRNGKRLPRHLAVYKNDALLIIGSVLRGPNRTYRKLDSWKDITNQHVLRVGSGRHSDNPVEVLGVQYMIRGSDEGGEWLFENGGKNLKAYRFSQAEMARLLAEDYF</sequence>
<dbReference type="EMBL" id="JAUKTV010000005">
    <property type="protein sequence ID" value="KAK0737066.1"/>
    <property type="molecule type" value="Genomic_DNA"/>
</dbReference>
<keyword evidence="2" id="KW-1185">Reference proteome</keyword>
<gene>
    <name evidence="1" type="ORF">B0T21DRAFT_347472</name>
</gene>
<proteinExistence type="predicted"/>
<name>A0AA40BMW8_9PEZI</name>
<evidence type="ECO:0000313" key="1">
    <source>
        <dbReference type="EMBL" id="KAK0737066.1"/>
    </source>
</evidence>
<evidence type="ECO:0000313" key="2">
    <source>
        <dbReference type="Proteomes" id="UP001172159"/>
    </source>
</evidence>
<reference evidence="1" key="1">
    <citation type="submission" date="2023-06" db="EMBL/GenBank/DDBJ databases">
        <title>Genome-scale phylogeny and comparative genomics of the fungal order Sordariales.</title>
        <authorList>
            <consortium name="Lawrence Berkeley National Laboratory"/>
            <person name="Hensen N."/>
            <person name="Bonometti L."/>
            <person name="Westerberg I."/>
            <person name="Brannstrom I.O."/>
            <person name="Guillou S."/>
            <person name="Cros-Aarteil S."/>
            <person name="Calhoun S."/>
            <person name="Haridas S."/>
            <person name="Kuo A."/>
            <person name="Mondo S."/>
            <person name="Pangilinan J."/>
            <person name="Riley R."/>
            <person name="Labutti K."/>
            <person name="Andreopoulos B."/>
            <person name="Lipzen A."/>
            <person name="Chen C."/>
            <person name="Yanf M."/>
            <person name="Daum C."/>
            <person name="Ng V."/>
            <person name="Clum A."/>
            <person name="Steindorff A."/>
            <person name="Ohm R."/>
            <person name="Martin F."/>
            <person name="Silar P."/>
            <person name="Natvig D."/>
            <person name="Lalanne C."/>
            <person name="Gautier V."/>
            <person name="Ament-Velasquez S.L."/>
            <person name="Kruys A."/>
            <person name="Hutchinson M.I."/>
            <person name="Powell A.J."/>
            <person name="Barry K."/>
            <person name="Miller A.N."/>
            <person name="Grigoriev I.V."/>
            <person name="Debuchy R."/>
            <person name="Gladieux P."/>
            <person name="Thoren M.H."/>
            <person name="Johannesson H."/>
        </authorList>
    </citation>
    <scope>NUCLEOTIDE SEQUENCE</scope>
    <source>
        <strain evidence="1">CBS 540.89</strain>
    </source>
</reference>
<comment type="caution">
    <text evidence="1">The sequence shown here is derived from an EMBL/GenBank/DDBJ whole genome shotgun (WGS) entry which is preliminary data.</text>
</comment>
<organism evidence="1 2">
    <name type="scientific">Apiosordaria backusii</name>
    <dbReference type="NCBI Taxonomy" id="314023"/>
    <lineage>
        <taxon>Eukaryota</taxon>
        <taxon>Fungi</taxon>
        <taxon>Dikarya</taxon>
        <taxon>Ascomycota</taxon>
        <taxon>Pezizomycotina</taxon>
        <taxon>Sordariomycetes</taxon>
        <taxon>Sordariomycetidae</taxon>
        <taxon>Sordariales</taxon>
        <taxon>Lasiosphaeriaceae</taxon>
        <taxon>Apiosordaria</taxon>
    </lineage>
</organism>
<accession>A0AA40BMW8</accession>
<protein>
    <submittedName>
        <fullName evidence="1">Uncharacterized protein</fullName>
    </submittedName>
</protein>